<evidence type="ECO:0000313" key="2">
    <source>
        <dbReference type="Proteomes" id="UP000298324"/>
    </source>
</evidence>
<gene>
    <name evidence="1" type="ORF">Psch_04131</name>
</gene>
<evidence type="ECO:0000313" key="1">
    <source>
        <dbReference type="EMBL" id="TEB04404.1"/>
    </source>
</evidence>
<protein>
    <submittedName>
        <fullName evidence="1">Uncharacterized protein</fullName>
    </submittedName>
</protein>
<keyword evidence="2" id="KW-1185">Reference proteome</keyword>
<dbReference type="Proteomes" id="UP000298324">
    <property type="component" value="Unassembled WGS sequence"/>
</dbReference>
<proteinExistence type="predicted"/>
<dbReference type="AlphaFoldDB" id="A0A4Y7R616"/>
<sequence>MITLTNEELQYLEIDSFLPKMFNSFHFSGKSLMGYEMILNVKSPLSERLTEEYHNNSGEPPVMMKMLNTQFIIKSLETTPTRKLIVETTGKADSLHDLVAAGLKINTSAESRDPSF</sequence>
<dbReference type="RefSeq" id="WP_134218641.1">
    <property type="nucleotide sequence ID" value="NZ_QFGA01000004.1"/>
</dbReference>
<organism evidence="1 2">
    <name type="scientific">Pelotomaculum schinkii</name>
    <dbReference type="NCBI Taxonomy" id="78350"/>
    <lineage>
        <taxon>Bacteria</taxon>
        <taxon>Bacillati</taxon>
        <taxon>Bacillota</taxon>
        <taxon>Clostridia</taxon>
        <taxon>Eubacteriales</taxon>
        <taxon>Desulfotomaculaceae</taxon>
        <taxon>Pelotomaculum</taxon>
    </lineage>
</organism>
<accession>A0A4Y7R616</accession>
<dbReference type="EMBL" id="QFGA01000004">
    <property type="protein sequence ID" value="TEB04404.1"/>
    <property type="molecule type" value="Genomic_DNA"/>
</dbReference>
<reference evidence="1 2" key="1">
    <citation type="journal article" date="2018" name="Environ. Microbiol.">
        <title>Novel energy conservation strategies and behaviour of Pelotomaculum schinkii driving syntrophic propionate catabolism.</title>
        <authorList>
            <person name="Hidalgo-Ahumada C.A.P."/>
            <person name="Nobu M.K."/>
            <person name="Narihiro T."/>
            <person name="Tamaki H."/>
            <person name="Liu W.T."/>
            <person name="Kamagata Y."/>
            <person name="Stams A.J.M."/>
            <person name="Imachi H."/>
            <person name="Sousa D.Z."/>
        </authorList>
    </citation>
    <scope>NUCLEOTIDE SEQUENCE [LARGE SCALE GENOMIC DNA]</scope>
    <source>
        <strain evidence="1 2">HH</strain>
    </source>
</reference>
<comment type="caution">
    <text evidence="1">The sequence shown here is derived from an EMBL/GenBank/DDBJ whole genome shotgun (WGS) entry which is preliminary data.</text>
</comment>
<name>A0A4Y7R616_9FIRM</name>